<gene>
    <name evidence="1" type="ORF">L1987_02628</name>
</gene>
<protein>
    <submittedName>
        <fullName evidence="1">Uncharacterized protein</fullName>
    </submittedName>
</protein>
<sequence>MNYNMEPSFMGMPVTLSHLSVLTMNDNFLLLHGFFALTHLGFLLLVFISWVYKKLSIKGLEGPKQNGVMFYRQTLLSCVVLVVLNLVMCFLNLLYWYRNGRTKENIVSVLDTVLRALVWSFVSFYLHKSTESKRLRIWCFSSFLIFCFCLVLDYVVYKQIHSLEAQFLVLDASSVIIGLFLCYVGFSVKNEGGTISRFHYESLLDSKHGGETITPSATSNIFSLLTFSWIHPLISVGYKKRLDLEDVPQLDSLNSAQRSFSVLRNKLELDKSKSSQISTLSLVKAVILTTWKDIIITGLLCLVSTLAAYVGPFLINTFVKYLNGRRDLNAGFLLVSAFCVAKIVAFLAHRHCEFKLRQAGINVRAALVAMIHHKGLTLSSQSKQGHSNGEIINFMAVDAERIGISSLASFVATILVMLSNIPLGRFQEKFQAKLMEYKDKRMKTTSEILKNMRILKLHGWGMKFLSRIDDIRSIEAHWLYKFIFTMALSSCSFWVAPTLVAITTFGTSMLAGIPLDSGKVLSALATFKNLQDSVYSLPNTISMIAQTKVSLDRITSFLSLAELDSGLVEIVPRGSSDTSVEIADGNFSWDVTSCNPTLTDINFKAFHRMKVAVCGPVGSGKSSLLSCILGEMPKLSGKVKLSDTKAYVGQSPWIQSGTIEENILFGKEMDRESYEKVLEACDLKKDLEVLSFGDQTVIGERGINLSGGQKQRIQIARALYQDADIYLFDDPFSAVDAITGNHLFKECMMDFLESKTVIYVTHQEEFLPSANLILVLKDGRITQAGKYDDIIKLGSDFLELVGAHKEALLEIDSVGSETMDVSEKHGSHGTFKRNIQDETVKGQNGKLVPMEGKKRQLVVEEERERGKVGSSAYWKYLTTAYGGALTPLILLAHVMFESSQISSNYWLAWASPTSESNEARVSGFEFILAMKQPTRFSTKCIFLILRAPMAFFDANPSGRILSRVSTDQTAMDLAIPYIISPFAFVSIQLLGVILVMSLGAWPVFLVFIPVVGICIWLQQYYIPSARELARLVGVYKAPVIQHFSETISGSTTIRSFDQKHRFQDTCLKLIDDYSRPKFHVAGALAWLGLRLDMLSSLIFAFLLVFLVSIPEGIIDPSTAGLAVTYALNLNMLQALATLKLCKLEIQFISVERIFQYSSIPSEPPLVIDSNRPDHSWPSQGKVDIHRLQVRYAPHMPLVLRGITCTFHGGTKTGIIGRTGSGKSTLIQTLFRIVEPTSGEILIDGINVSSIGLHDLRSRLSIIPQDPIMFNGTVRSNMDPLEDYTDDQIWEALDKCQIGDEVRNKEGKLNATVTENGENWSMGQRQLICLGRVLLKKSKILVLDEATASVDTATDNMIQKTIRQQFSDSTVIAIAHRITSVVKSLIEEYDSPTTLLEDKSSSFSQLVAEYSMRSNSGHSMA</sequence>
<dbReference type="EMBL" id="CM042018">
    <property type="protein sequence ID" value="KAI3828527.1"/>
    <property type="molecule type" value="Genomic_DNA"/>
</dbReference>
<dbReference type="Proteomes" id="UP001056120">
    <property type="component" value="Linkage Group LG01"/>
</dbReference>
<accession>A0ACB9K8A8</accession>
<organism evidence="1 2">
    <name type="scientific">Smallanthus sonchifolius</name>
    <dbReference type="NCBI Taxonomy" id="185202"/>
    <lineage>
        <taxon>Eukaryota</taxon>
        <taxon>Viridiplantae</taxon>
        <taxon>Streptophyta</taxon>
        <taxon>Embryophyta</taxon>
        <taxon>Tracheophyta</taxon>
        <taxon>Spermatophyta</taxon>
        <taxon>Magnoliopsida</taxon>
        <taxon>eudicotyledons</taxon>
        <taxon>Gunneridae</taxon>
        <taxon>Pentapetalae</taxon>
        <taxon>asterids</taxon>
        <taxon>campanulids</taxon>
        <taxon>Asterales</taxon>
        <taxon>Asteraceae</taxon>
        <taxon>Asteroideae</taxon>
        <taxon>Heliantheae alliance</taxon>
        <taxon>Millerieae</taxon>
        <taxon>Smallanthus</taxon>
    </lineage>
</organism>
<evidence type="ECO:0000313" key="1">
    <source>
        <dbReference type="EMBL" id="KAI3828527.1"/>
    </source>
</evidence>
<proteinExistence type="predicted"/>
<keyword evidence="2" id="KW-1185">Reference proteome</keyword>
<reference evidence="2" key="1">
    <citation type="journal article" date="2022" name="Mol. Ecol. Resour.">
        <title>The genomes of chicory, endive, great burdock and yacon provide insights into Asteraceae palaeo-polyploidization history and plant inulin production.</title>
        <authorList>
            <person name="Fan W."/>
            <person name="Wang S."/>
            <person name="Wang H."/>
            <person name="Wang A."/>
            <person name="Jiang F."/>
            <person name="Liu H."/>
            <person name="Zhao H."/>
            <person name="Xu D."/>
            <person name="Zhang Y."/>
        </authorList>
    </citation>
    <scope>NUCLEOTIDE SEQUENCE [LARGE SCALE GENOMIC DNA]</scope>
    <source>
        <strain evidence="2">cv. Yunnan</strain>
    </source>
</reference>
<name>A0ACB9K8A8_9ASTR</name>
<evidence type="ECO:0000313" key="2">
    <source>
        <dbReference type="Proteomes" id="UP001056120"/>
    </source>
</evidence>
<comment type="caution">
    <text evidence="1">The sequence shown here is derived from an EMBL/GenBank/DDBJ whole genome shotgun (WGS) entry which is preliminary data.</text>
</comment>
<reference evidence="1 2" key="2">
    <citation type="journal article" date="2022" name="Mol. Ecol. Resour.">
        <title>The genomes of chicory, endive, great burdock and yacon provide insights into Asteraceae paleo-polyploidization history and plant inulin production.</title>
        <authorList>
            <person name="Fan W."/>
            <person name="Wang S."/>
            <person name="Wang H."/>
            <person name="Wang A."/>
            <person name="Jiang F."/>
            <person name="Liu H."/>
            <person name="Zhao H."/>
            <person name="Xu D."/>
            <person name="Zhang Y."/>
        </authorList>
    </citation>
    <scope>NUCLEOTIDE SEQUENCE [LARGE SCALE GENOMIC DNA]</scope>
    <source>
        <strain evidence="2">cv. Yunnan</strain>
        <tissue evidence="1">Leaves</tissue>
    </source>
</reference>